<keyword evidence="1" id="KW-1133">Transmembrane helix</keyword>
<feature type="transmembrane region" description="Helical" evidence="1">
    <location>
        <begin position="41"/>
        <end position="61"/>
    </location>
</feature>
<proteinExistence type="predicted"/>
<feature type="domain" description="DUF58" evidence="2">
    <location>
        <begin position="209"/>
        <end position="359"/>
    </location>
</feature>
<accession>H1Y4X5</accession>
<keyword evidence="1" id="KW-0812">Transmembrane</keyword>
<dbReference type="EMBL" id="CM001403">
    <property type="protein sequence ID" value="EHQ28303.1"/>
    <property type="molecule type" value="Genomic_DNA"/>
</dbReference>
<dbReference type="AlphaFoldDB" id="H1Y4X5"/>
<evidence type="ECO:0000313" key="4">
    <source>
        <dbReference type="Proteomes" id="UP000002774"/>
    </source>
</evidence>
<keyword evidence="4" id="KW-1185">Reference proteome</keyword>
<dbReference type="OrthoDB" id="845740at2"/>
<dbReference type="Proteomes" id="UP000002774">
    <property type="component" value="Chromosome"/>
</dbReference>
<name>H1Y4X5_9SPHI</name>
<evidence type="ECO:0000313" key="3">
    <source>
        <dbReference type="EMBL" id="EHQ28303.1"/>
    </source>
</evidence>
<dbReference type="SUPFAM" id="SSF53300">
    <property type="entry name" value="vWA-like"/>
    <property type="match status" value="1"/>
</dbReference>
<evidence type="ECO:0000259" key="2">
    <source>
        <dbReference type="Pfam" id="PF01882"/>
    </source>
</evidence>
<dbReference type="STRING" id="714943.Mucpa_4212"/>
<reference evidence="3" key="1">
    <citation type="submission" date="2011-09" db="EMBL/GenBank/DDBJ databases">
        <title>The permanent draft genome of Mucilaginibacter paludis DSM 18603.</title>
        <authorList>
            <consortium name="US DOE Joint Genome Institute (JGI-PGF)"/>
            <person name="Lucas S."/>
            <person name="Han J."/>
            <person name="Lapidus A."/>
            <person name="Bruce D."/>
            <person name="Goodwin L."/>
            <person name="Pitluck S."/>
            <person name="Peters L."/>
            <person name="Kyrpides N."/>
            <person name="Mavromatis K."/>
            <person name="Ivanova N."/>
            <person name="Mikhailova N."/>
            <person name="Held B."/>
            <person name="Detter J.C."/>
            <person name="Tapia R."/>
            <person name="Han C."/>
            <person name="Land M."/>
            <person name="Hauser L."/>
            <person name="Markowitz V."/>
            <person name="Cheng J.-F."/>
            <person name="Hugenholtz P."/>
            <person name="Woyke T."/>
            <person name="Wu D."/>
            <person name="Tindall B."/>
            <person name="Brambilla E."/>
            <person name="Klenk H.-P."/>
            <person name="Eisen J.A."/>
        </authorList>
    </citation>
    <scope>NUCLEOTIDE SEQUENCE [LARGE SCALE GENOMIC DNA]</scope>
    <source>
        <strain evidence="3">DSM 18603</strain>
    </source>
</reference>
<dbReference type="PANTHER" id="PTHR33608">
    <property type="entry name" value="BLL2464 PROTEIN"/>
    <property type="match status" value="1"/>
</dbReference>
<keyword evidence="1" id="KW-0472">Membrane</keyword>
<dbReference type="InterPro" id="IPR036465">
    <property type="entry name" value="vWFA_dom_sf"/>
</dbReference>
<gene>
    <name evidence="3" type="ORF">Mucpa_4212</name>
</gene>
<dbReference type="HOGENOM" id="CLU_048408_0_0_10"/>
<dbReference type="Pfam" id="PF01882">
    <property type="entry name" value="DUF58"/>
    <property type="match status" value="1"/>
</dbReference>
<dbReference type="RefSeq" id="WP_008509064.1">
    <property type="nucleotide sequence ID" value="NZ_CM001403.1"/>
</dbReference>
<organism evidence="3 4">
    <name type="scientific">Mucilaginibacter paludis DSM 18603</name>
    <dbReference type="NCBI Taxonomy" id="714943"/>
    <lineage>
        <taxon>Bacteria</taxon>
        <taxon>Pseudomonadati</taxon>
        <taxon>Bacteroidota</taxon>
        <taxon>Sphingobacteriia</taxon>
        <taxon>Sphingobacteriales</taxon>
        <taxon>Sphingobacteriaceae</taxon>
        <taxon>Mucilaginibacter</taxon>
    </lineage>
</organism>
<dbReference type="eggNOG" id="COG1721">
    <property type="taxonomic scope" value="Bacteria"/>
</dbReference>
<feature type="transmembrane region" description="Helical" evidence="1">
    <location>
        <begin position="12"/>
        <end position="35"/>
    </location>
</feature>
<dbReference type="PANTHER" id="PTHR33608:SF3">
    <property type="entry name" value="SLR2013 PROTEIN"/>
    <property type="match status" value="1"/>
</dbReference>
<evidence type="ECO:0000256" key="1">
    <source>
        <dbReference type="SAM" id="Phobius"/>
    </source>
</evidence>
<dbReference type="InterPro" id="IPR002881">
    <property type="entry name" value="DUF58"/>
</dbReference>
<sequence>MKSIFNLYYKNLFLTSRLFTGLGCAVVLYLLSFFFPWLGDIPSLFFFTLVLLFVIDIWMLYRLPKGIFARRHAPERLSNGDDNEIGIYVENFYPFNISVGIIDEIPHQFQKRDVWFKTGLISRQHKLLNYQLRPTRRGEYEFGAIRVYVQSPIGLINRRYNIEQVETLPVYPSFLQMRKYELMAISNRLNEYGIKKIRRLGNSMEFEQIKNYVAGDDYRTLNWKASARRGDLMVNNYTDEKSQHVYCVIDKSRSMKMPFDGLSLLDYAINASLVLSSVALLKEDKAGLITISEKKGAIIPAERRPTQLNKIMEVLYKEKTRYLETNMELLYTTIRGTLKQRSLVVFFTNFESMSALQRQLPFLKRIAKFHLLVVVFFENTELKKLSEQPAENVEGIYIKTVAEKFAYEKKLIVKELARYGIQSILSTPQNLTVNTINRYLELKARQKI</sequence>
<protein>
    <recommendedName>
        <fullName evidence="2">DUF58 domain-containing protein</fullName>
    </recommendedName>
</protein>